<gene>
    <name evidence="4" type="ORF">BAE44_0004711</name>
</gene>
<evidence type="ECO:0000256" key="3">
    <source>
        <dbReference type="PROSITE-ProRule" id="PRU00221"/>
    </source>
</evidence>
<dbReference type="InterPro" id="IPR050844">
    <property type="entry name" value="Coatomer_complex_subunit"/>
</dbReference>
<sequence>MREVRKFKAHKREVMSLAVHPGGKLVLSASYGEEIKLWDWDADANWNCIRRFKQSQIVVHVVFNREGDTFASASLRRTVQVD</sequence>
<dbReference type="Gene3D" id="2.130.10.10">
    <property type="entry name" value="YVTN repeat-like/Quinoprotein amine dehydrogenase"/>
    <property type="match status" value="1"/>
</dbReference>
<dbReference type="PROSITE" id="PS50082">
    <property type="entry name" value="WD_REPEATS_2"/>
    <property type="match status" value="1"/>
</dbReference>
<organism evidence="4 5">
    <name type="scientific">Dichanthelium oligosanthes</name>
    <dbReference type="NCBI Taxonomy" id="888268"/>
    <lineage>
        <taxon>Eukaryota</taxon>
        <taxon>Viridiplantae</taxon>
        <taxon>Streptophyta</taxon>
        <taxon>Embryophyta</taxon>
        <taxon>Tracheophyta</taxon>
        <taxon>Spermatophyta</taxon>
        <taxon>Magnoliopsida</taxon>
        <taxon>Liliopsida</taxon>
        <taxon>Poales</taxon>
        <taxon>Poaceae</taxon>
        <taxon>PACMAD clade</taxon>
        <taxon>Panicoideae</taxon>
        <taxon>Panicodae</taxon>
        <taxon>Paniceae</taxon>
        <taxon>Dichantheliinae</taxon>
        <taxon>Dichanthelium</taxon>
    </lineage>
</organism>
<protein>
    <submittedName>
        <fullName evidence="4">Uncharacterized protein</fullName>
    </submittedName>
</protein>
<dbReference type="GO" id="GO:0006890">
    <property type="term" value="P:retrograde vesicle-mediated transport, Golgi to endoplasmic reticulum"/>
    <property type="evidence" value="ECO:0007669"/>
    <property type="project" value="TreeGrafter"/>
</dbReference>
<reference evidence="4 5" key="1">
    <citation type="submission" date="2016-09" db="EMBL/GenBank/DDBJ databases">
        <title>The draft genome of Dichanthelium oligosanthes: A C3 panicoid grass species.</title>
        <authorList>
            <person name="Studer A.J."/>
            <person name="Schnable J.C."/>
            <person name="Brutnell T.P."/>
        </authorList>
    </citation>
    <scope>NUCLEOTIDE SEQUENCE [LARGE SCALE GENOMIC DNA]</scope>
    <source>
        <strain evidence="5">cv. Kellogg 1175</strain>
        <tissue evidence="4">Leaf</tissue>
    </source>
</reference>
<dbReference type="SMART" id="SM00320">
    <property type="entry name" value="WD40"/>
    <property type="match status" value="2"/>
</dbReference>
<dbReference type="PANTHER" id="PTHR19876:SF72">
    <property type="entry name" value="COATOMER WD ASSOCIATED REGION DOMAIN-CONTAINING PROTEIN"/>
    <property type="match status" value="1"/>
</dbReference>
<dbReference type="AlphaFoldDB" id="A0A1E5WAJ6"/>
<dbReference type="STRING" id="888268.A0A1E5WAJ6"/>
<accession>A0A1E5WAJ6</accession>
<dbReference type="OrthoDB" id="3267146at2759"/>
<dbReference type="InterPro" id="IPR001680">
    <property type="entry name" value="WD40_rpt"/>
</dbReference>
<dbReference type="EMBL" id="LWDX02015828">
    <property type="protein sequence ID" value="OEL34270.1"/>
    <property type="molecule type" value="Genomic_DNA"/>
</dbReference>
<dbReference type="Pfam" id="PF00400">
    <property type="entry name" value="WD40"/>
    <property type="match status" value="1"/>
</dbReference>
<keyword evidence="1 3" id="KW-0853">WD repeat</keyword>
<name>A0A1E5WAJ6_9POAL</name>
<evidence type="ECO:0000256" key="2">
    <source>
        <dbReference type="ARBA" id="ARBA00022737"/>
    </source>
</evidence>
<proteinExistence type="predicted"/>
<dbReference type="GO" id="GO:0006886">
    <property type="term" value="P:intracellular protein transport"/>
    <property type="evidence" value="ECO:0007669"/>
    <property type="project" value="TreeGrafter"/>
</dbReference>
<evidence type="ECO:0000313" key="5">
    <source>
        <dbReference type="Proteomes" id="UP000095767"/>
    </source>
</evidence>
<evidence type="ECO:0000313" key="4">
    <source>
        <dbReference type="EMBL" id="OEL34270.1"/>
    </source>
</evidence>
<dbReference type="GO" id="GO:0006891">
    <property type="term" value="P:intra-Golgi vesicle-mediated transport"/>
    <property type="evidence" value="ECO:0007669"/>
    <property type="project" value="TreeGrafter"/>
</dbReference>
<dbReference type="InterPro" id="IPR036322">
    <property type="entry name" value="WD40_repeat_dom_sf"/>
</dbReference>
<dbReference type="Proteomes" id="UP000095767">
    <property type="component" value="Unassembled WGS sequence"/>
</dbReference>
<feature type="repeat" description="WD" evidence="3">
    <location>
        <begin position="7"/>
        <end position="39"/>
    </location>
</feature>
<keyword evidence="2" id="KW-0677">Repeat</keyword>
<dbReference type="GO" id="GO:0030126">
    <property type="term" value="C:COPI vesicle coat"/>
    <property type="evidence" value="ECO:0007669"/>
    <property type="project" value="TreeGrafter"/>
</dbReference>
<dbReference type="InterPro" id="IPR015943">
    <property type="entry name" value="WD40/YVTN_repeat-like_dom_sf"/>
</dbReference>
<comment type="caution">
    <text evidence="4">The sequence shown here is derived from an EMBL/GenBank/DDBJ whole genome shotgun (WGS) entry which is preliminary data.</text>
</comment>
<evidence type="ECO:0000256" key="1">
    <source>
        <dbReference type="ARBA" id="ARBA00022574"/>
    </source>
</evidence>
<dbReference type="PROSITE" id="PS50294">
    <property type="entry name" value="WD_REPEATS_REGION"/>
    <property type="match status" value="1"/>
</dbReference>
<dbReference type="PANTHER" id="PTHR19876">
    <property type="entry name" value="COATOMER"/>
    <property type="match status" value="1"/>
</dbReference>
<dbReference type="SUPFAM" id="SSF50978">
    <property type="entry name" value="WD40 repeat-like"/>
    <property type="match status" value="1"/>
</dbReference>
<keyword evidence="5" id="KW-1185">Reference proteome</keyword>
<dbReference type="GO" id="GO:0006888">
    <property type="term" value="P:endoplasmic reticulum to Golgi vesicle-mediated transport"/>
    <property type="evidence" value="ECO:0007669"/>
    <property type="project" value="TreeGrafter"/>
</dbReference>